<dbReference type="EMBL" id="CAJOBZ010000003">
    <property type="protein sequence ID" value="CAF4769185.1"/>
    <property type="molecule type" value="Genomic_DNA"/>
</dbReference>
<reference evidence="1" key="1">
    <citation type="submission" date="2021-02" db="EMBL/GenBank/DDBJ databases">
        <authorList>
            <person name="Steward A R."/>
        </authorList>
    </citation>
    <scope>NUCLEOTIDE SEQUENCE</scope>
</reference>
<proteinExistence type="predicted"/>
<organism evidence="1 2">
    <name type="scientific">Pieris macdunnoughi</name>
    <dbReference type="NCBI Taxonomy" id="345717"/>
    <lineage>
        <taxon>Eukaryota</taxon>
        <taxon>Metazoa</taxon>
        <taxon>Ecdysozoa</taxon>
        <taxon>Arthropoda</taxon>
        <taxon>Hexapoda</taxon>
        <taxon>Insecta</taxon>
        <taxon>Pterygota</taxon>
        <taxon>Neoptera</taxon>
        <taxon>Endopterygota</taxon>
        <taxon>Lepidoptera</taxon>
        <taxon>Glossata</taxon>
        <taxon>Ditrysia</taxon>
        <taxon>Papilionoidea</taxon>
        <taxon>Pieridae</taxon>
        <taxon>Pierinae</taxon>
        <taxon>Pieris</taxon>
    </lineage>
</organism>
<protein>
    <submittedName>
        <fullName evidence="1">Uncharacterized protein</fullName>
    </submittedName>
</protein>
<gene>
    <name evidence="1" type="ORF">PMACD_LOCUS1723</name>
</gene>
<accession>A0A821MLE6</accession>
<sequence>MVISYFNKNISETVEALILTVTTIWLLPKYASRLRSRNQPPLLVGLEEDMTSLSLQLEDTSPPPRPLDINDESPTRDEVARAVMALRTIKKKSLILT</sequence>
<dbReference type="AlphaFoldDB" id="A0A821MLE6"/>
<evidence type="ECO:0000313" key="2">
    <source>
        <dbReference type="Proteomes" id="UP000663880"/>
    </source>
</evidence>
<comment type="caution">
    <text evidence="1">The sequence shown here is derived from an EMBL/GenBank/DDBJ whole genome shotgun (WGS) entry which is preliminary data.</text>
</comment>
<dbReference type="Proteomes" id="UP000663880">
    <property type="component" value="Unassembled WGS sequence"/>
</dbReference>
<name>A0A821MLE6_9NEOP</name>
<dbReference type="OrthoDB" id="412793at2759"/>
<evidence type="ECO:0000313" key="1">
    <source>
        <dbReference type="EMBL" id="CAF4769185.1"/>
    </source>
</evidence>
<keyword evidence="2" id="KW-1185">Reference proteome</keyword>